<feature type="domain" description="HTH luxR-type" evidence="4">
    <location>
        <begin position="859"/>
        <end position="923"/>
    </location>
</feature>
<dbReference type="InterPro" id="IPR000792">
    <property type="entry name" value="Tscrpt_reg_LuxR_C"/>
</dbReference>
<feature type="region of interest" description="Disordered" evidence="3">
    <location>
        <begin position="847"/>
        <end position="867"/>
    </location>
</feature>
<evidence type="ECO:0000313" key="5">
    <source>
        <dbReference type="EMBL" id="MBP2476642.1"/>
    </source>
</evidence>
<dbReference type="PRINTS" id="PR00038">
    <property type="entry name" value="HTHLUXR"/>
</dbReference>
<evidence type="ECO:0000256" key="3">
    <source>
        <dbReference type="SAM" id="MobiDB-lite"/>
    </source>
</evidence>
<reference evidence="5 6" key="1">
    <citation type="submission" date="2021-03" db="EMBL/GenBank/DDBJ databases">
        <title>Sequencing the genomes of 1000 actinobacteria strains.</title>
        <authorList>
            <person name="Klenk H.-P."/>
        </authorList>
    </citation>
    <scope>NUCLEOTIDE SEQUENCE [LARGE SCALE GENOMIC DNA]</scope>
    <source>
        <strain evidence="5 6">DSM 44580</strain>
    </source>
</reference>
<dbReference type="Pfam" id="PF00196">
    <property type="entry name" value="GerE"/>
    <property type="match status" value="1"/>
</dbReference>
<name>A0ABS5AK63_9PSEU</name>
<evidence type="ECO:0000256" key="1">
    <source>
        <dbReference type="ARBA" id="ARBA00022741"/>
    </source>
</evidence>
<dbReference type="Proteomes" id="UP001519363">
    <property type="component" value="Unassembled WGS sequence"/>
</dbReference>
<dbReference type="InterPro" id="IPR016032">
    <property type="entry name" value="Sig_transdc_resp-reg_C-effctor"/>
</dbReference>
<evidence type="ECO:0000259" key="4">
    <source>
        <dbReference type="PROSITE" id="PS50043"/>
    </source>
</evidence>
<dbReference type="EMBL" id="JAGIOO010000001">
    <property type="protein sequence ID" value="MBP2476642.1"/>
    <property type="molecule type" value="Genomic_DNA"/>
</dbReference>
<dbReference type="InterPro" id="IPR011990">
    <property type="entry name" value="TPR-like_helical_dom_sf"/>
</dbReference>
<keyword evidence="2" id="KW-0067">ATP-binding</keyword>
<dbReference type="PANTHER" id="PTHR16305">
    <property type="entry name" value="TESTICULAR SOLUBLE ADENYLYL CYCLASE"/>
    <property type="match status" value="1"/>
</dbReference>
<evidence type="ECO:0000256" key="2">
    <source>
        <dbReference type="ARBA" id="ARBA00022840"/>
    </source>
</evidence>
<accession>A0ABS5AK63</accession>
<dbReference type="SUPFAM" id="SSF46894">
    <property type="entry name" value="C-terminal effector domain of the bipartite response regulators"/>
    <property type="match status" value="1"/>
</dbReference>
<dbReference type="Pfam" id="PF13191">
    <property type="entry name" value="AAA_16"/>
    <property type="match status" value="1"/>
</dbReference>
<dbReference type="GO" id="GO:0003677">
    <property type="term" value="F:DNA binding"/>
    <property type="evidence" value="ECO:0007669"/>
    <property type="project" value="UniProtKB-KW"/>
</dbReference>
<sequence>MDGPPSAHFRFVQVVGEPGIGKSRLLAELADAARARGQEVVVGRATEFETDRPFGVLADALDDHFAALGPAWFDRLGELTVTRCAAVFPAFGDGVEHPGAERNVLHRAVRAALEAATGRRGLLVVLDDLHWADAATLELLDHLARRPGRGRLTFVVAYRPRQLSTAGHTMLARALSDGNGHRLELAPLGQEAAARLLGPETGRARALALHRASRGNPLYLQALARASVPAEWANAPEEVTEELPAHVRAALLSEVDRLDEVTRLVVRGAAVAGEPVDAELVAVTCELPLARVRAAVDAALAADVLRGGTGTRAVEFRHPLLRHLVYDAAPLSWREEAHRRLAEVLRQRGVRPEHLARHLERTARAGDAETAAVLVEAARQVRFRAPATAARWLAAALELVEAGPLVRVELADALTASGQFEEGARVLGDLVRRRPGTPNPAYPRAVVLWSTLERWLDRFQGAPVLREVLAAADPADVVSVAALHHELAYTAHARGEAARAEEHAARVVSAPPVSGVRTLQASACGLLSFSRLLARDLAAASDWIDRAITAFDELTDNELSEHLLAIEHGHWAALFQGRYEDVVRHGRRIHALVRGTGHHLVLLRSQLRAATALFMLGELAEAERCTEDAIELATLVGRPFELALSLLLMSEVIGDRGEVERSLKCAEEAVDLARAHDMRSMGPALFQLAEARRMSGLPVDFAEDFPELDYGHPASRTMELPGFQLEQLIQHAAAQGQFTFAESALRHCQALVHDLARGSAGHAHLAEAHLRLLRGDPDTSVELARRAVAEFTAAELPLNAGKARLALGMALAELGRRPEALAELDQAGRTFADRGALRWEELTVKQQRRQGRRIPKPASRSAPGELTARESEIAELVSKGHTNRAIAERLVLSERTVTTHVSNILAKLDLPSRTALAAYLLRS</sequence>
<dbReference type="SMART" id="SM00421">
    <property type="entry name" value="HTH_LUXR"/>
    <property type="match status" value="1"/>
</dbReference>
<keyword evidence="6" id="KW-1185">Reference proteome</keyword>
<proteinExistence type="predicted"/>
<dbReference type="InterPro" id="IPR027417">
    <property type="entry name" value="P-loop_NTPase"/>
</dbReference>
<keyword evidence="1" id="KW-0547">Nucleotide-binding</keyword>
<evidence type="ECO:0000313" key="6">
    <source>
        <dbReference type="Proteomes" id="UP001519363"/>
    </source>
</evidence>
<gene>
    <name evidence="5" type="ORF">JOF53_005514</name>
</gene>
<organism evidence="5 6">
    <name type="scientific">Crossiella equi</name>
    <dbReference type="NCBI Taxonomy" id="130796"/>
    <lineage>
        <taxon>Bacteria</taxon>
        <taxon>Bacillati</taxon>
        <taxon>Actinomycetota</taxon>
        <taxon>Actinomycetes</taxon>
        <taxon>Pseudonocardiales</taxon>
        <taxon>Pseudonocardiaceae</taxon>
        <taxon>Crossiella</taxon>
    </lineage>
</organism>
<keyword evidence="5" id="KW-0238">DNA-binding</keyword>
<dbReference type="CDD" id="cd06170">
    <property type="entry name" value="LuxR_C_like"/>
    <property type="match status" value="1"/>
</dbReference>
<dbReference type="PROSITE" id="PS50043">
    <property type="entry name" value="HTH_LUXR_2"/>
    <property type="match status" value="1"/>
</dbReference>
<dbReference type="SUPFAM" id="SSF48452">
    <property type="entry name" value="TPR-like"/>
    <property type="match status" value="2"/>
</dbReference>
<dbReference type="InterPro" id="IPR036388">
    <property type="entry name" value="WH-like_DNA-bd_sf"/>
</dbReference>
<dbReference type="InterPro" id="IPR041664">
    <property type="entry name" value="AAA_16"/>
</dbReference>
<dbReference type="SUPFAM" id="SSF52540">
    <property type="entry name" value="P-loop containing nucleoside triphosphate hydrolases"/>
    <property type="match status" value="1"/>
</dbReference>
<dbReference type="PANTHER" id="PTHR16305:SF35">
    <property type="entry name" value="TRANSCRIPTIONAL ACTIVATOR DOMAIN"/>
    <property type="match status" value="1"/>
</dbReference>
<protein>
    <submittedName>
        <fullName evidence="5">DNA-binding CsgD family transcriptional regulator</fullName>
    </submittedName>
</protein>
<dbReference type="Gene3D" id="1.25.40.10">
    <property type="entry name" value="Tetratricopeptide repeat domain"/>
    <property type="match status" value="2"/>
</dbReference>
<dbReference type="Gene3D" id="1.10.10.10">
    <property type="entry name" value="Winged helix-like DNA-binding domain superfamily/Winged helix DNA-binding domain"/>
    <property type="match status" value="1"/>
</dbReference>
<dbReference type="PROSITE" id="PS00622">
    <property type="entry name" value="HTH_LUXR_1"/>
    <property type="match status" value="1"/>
</dbReference>
<comment type="caution">
    <text evidence="5">The sequence shown here is derived from an EMBL/GenBank/DDBJ whole genome shotgun (WGS) entry which is preliminary data.</text>
</comment>